<accession>A0ACC1SZN5</accession>
<sequence length="571" mass="62089">MGAKVDEMHSAPNDSRSSSSDGLSDEESSISSSPPPRERGRDSDANSAHYSTGGNSWANGNTGPATGVGLTRTISRRESMLSRIRSRPIPQFTHPLAHVKTTEEELVDFDGPDDPYRPMNWPTKKKVLTTMLYGLVTMTATWASSSYSAGTAQVAEHFHVSTQVATLGTTLFLLGFGAGPLLWAPLSEVYGRRMAVLIPMFIAISFSFGSAVAKDFQTLMLTRFFGAFFSSAPVTNTGGVLGDLFSPAERGFAMAGYAMAVVGGPVLGPIVSAAVVQNPSLGWRWTEYLTGIVQVVFLLLAVIFVDESYPPRLLVYKARRLRHETGNWALHAKFEEWDVSITQLAQKFLVRPVQLLSTPICFLVALYASFCYGILYMQLGAIPIIFKEIRGWGILVSELPFLCILIGAVLGCLANIYNQLLYNKAYHAAGDRAVPEKRLLPMMGGSVIFCGGQFLTGWTADTDVHWIVPCIGLVLLGTGFFTIFQAALNYLVDTFQAYAASAVAANTFLRSCFAAAFPLVVTPMYHNIGVGPSSSITGGFAALLIPVPFIFYTYGKRIRARSKWSKASVYD</sequence>
<evidence type="ECO:0000313" key="1">
    <source>
        <dbReference type="EMBL" id="KAJ3549583.1"/>
    </source>
</evidence>
<evidence type="ECO:0000313" key="2">
    <source>
        <dbReference type="Proteomes" id="UP001148629"/>
    </source>
</evidence>
<reference evidence="1" key="1">
    <citation type="submission" date="2022-08" db="EMBL/GenBank/DDBJ databases">
        <title>Genome Sequence of Fusarium decemcellulare.</title>
        <authorList>
            <person name="Buettner E."/>
        </authorList>
    </citation>
    <scope>NUCLEOTIDE SEQUENCE</scope>
    <source>
        <strain evidence="1">Babe19</strain>
    </source>
</reference>
<dbReference type="Proteomes" id="UP001148629">
    <property type="component" value="Unassembled WGS sequence"/>
</dbReference>
<keyword evidence="2" id="KW-1185">Reference proteome</keyword>
<proteinExistence type="predicted"/>
<protein>
    <submittedName>
        <fullName evidence="1">Uncharacterized protein</fullName>
    </submittedName>
</protein>
<comment type="caution">
    <text evidence="1">The sequence shown here is derived from an EMBL/GenBank/DDBJ whole genome shotgun (WGS) entry which is preliminary data.</text>
</comment>
<organism evidence="1 2">
    <name type="scientific">Fusarium decemcellulare</name>
    <dbReference type="NCBI Taxonomy" id="57161"/>
    <lineage>
        <taxon>Eukaryota</taxon>
        <taxon>Fungi</taxon>
        <taxon>Dikarya</taxon>
        <taxon>Ascomycota</taxon>
        <taxon>Pezizomycotina</taxon>
        <taxon>Sordariomycetes</taxon>
        <taxon>Hypocreomycetidae</taxon>
        <taxon>Hypocreales</taxon>
        <taxon>Nectriaceae</taxon>
        <taxon>Fusarium</taxon>
        <taxon>Fusarium decemcellulare species complex</taxon>
    </lineage>
</organism>
<gene>
    <name evidence="1" type="ORF">NM208_g433</name>
</gene>
<dbReference type="EMBL" id="JANRMS010000019">
    <property type="protein sequence ID" value="KAJ3549583.1"/>
    <property type="molecule type" value="Genomic_DNA"/>
</dbReference>
<name>A0ACC1SZN5_9HYPO</name>